<dbReference type="InterPro" id="IPR021927">
    <property type="entry name" value="DUF3540"/>
</dbReference>
<dbReference type="RefSeq" id="WP_244458691.1">
    <property type="nucleotide sequence ID" value="NZ_AP025637.1"/>
</dbReference>
<evidence type="ECO:0008006" key="3">
    <source>
        <dbReference type="Google" id="ProtNLM"/>
    </source>
</evidence>
<dbReference type="Proteomes" id="UP000831327">
    <property type="component" value="Chromosome"/>
</dbReference>
<dbReference type="EMBL" id="AP025637">
    <property type="protein sequence ID" value="BDG71415.1"/>
    <property type="molecule type" value="Genomic_DNA"/>
</dbReference>
<dbReference type="Pfam" id="PF12059">
    <property type="entry name" value="DUF3540"/>
    <property type="match status" value="1"/>
</dbReference>
<reference evidence="1 2" key="1">
    <citation type="journal article" date="2016" name="Microbes Environ.">
        <title>Phylogenetically diverse aerobic anoxygenic phototrophic bacteria isolated from epilithic biofilms in Tama river, Japan.</title>
        <authorList>
            <person name="Hirose S."/>
            <person name="Matsuura K."/>
            <person name="Haruta S."/>
        </authorList>
    </citation>
    <scope>NUCLEOTIDE SEQUENCE [LARGE SCALE GENOMIC DNA]</scope>
    <source>
        <strain evidence="1 2">S08</strain>
    </source>
</reference>
<evidence type="ECO:0000313" key="2">
    <source>
        <dbReference type="Proteomes" id="UP000831327"/>
    </source>
</evidence>
<sequence>MNAVTPIAPLAGATTESARVIAQEGEAFTILRGPERETALRAFSCLVEPAAGDLVLIGRAEGQAFILAVLARRGAAPMRLAVPDGATIAAPQGRIAIEAGTFDLCADATSVTTRSMAVTAGQTDASFGRISLLAEAIETIAQRIIGRFRRSVRIVEESDQLRARHVDQRASGHMHLRGDAVTLQGSALVKLRADQIHLG</sequence>
<organism evidence="1 2">
    <name type="scientific">Roseomonas fluvialis</name>
    <dbReference type="NCBI Taxonomy" id="1750527"/>
    <lineage>
        <taxon>Bacteria</taxon>
        <taxon>Pseudomonadati</taxon>
        <taxon>Pseudomonadota</taxon>
        <taxon>Alphaproteobacteria</taxon>
        <taxon>Acetobacterales</taxon>
        <taxon>Roseomonadaceae</taxon>
        <taxon>Roseomonas</taxon>
    </lineage>
</organism>
<proteinExistence type="predicted"/>
<accession>A0ABN6NZB8</accession>
<protein>
    <recommendedName>
        <fullName evidence="3">DUF3540 domain-containing protein</fullName>
    </recommendedName>
</protein>
<gene>
    <name evidence="1" type="ORF">Rmf_13440</name>
</gene>
<evidence type="ECO:0000313" key="1">
    <source>
        <dbReference type="EMBL" id="BDG71415.1"/>
    </source>
</evidence>
<name>A0ABN6NZB8_9PROT</name>
<keyword evidence="2" id="KW-1185">Reference proteome</keyword>